<reference evidence="1 2" key="1">
    <citation type="submission" date="2019-02" db="EMBL/GenBank/DDBJ databases">
        <title>Dyella amyloliquefaciens sp. nov., isolated from forest soil.</title>
        <authorList>
            <person name="Gao Z.-H."/>
            <person name="Qiu L.-H."/>
        </authorList>
    </citation>
    <scope>NUCLEOTIDE SEQUENCE [LARGE SCALE GENOMIC DNA]</scope>
    <source>
        <strain evidence="1 2">KACC 12747</strain>
    </source>
</reference>
<accession>A0A4R0YUF3</accession>
<dbReference type="RefSeq" id="WP_131407462.1">
    <property type="nucleotide sequence ID" value="NZ_SJTG01000002.1"/>
</dbReference>
<name>A0A4R0YUF3_9GAMM</name>
<proteinExistence type="predicted"/>
<evidence type="ECO:0000313" key="1">
    <source>
        <dbReference type="EMBL" id="TCI09930.1"/>
    </source>
</evidence>
<gene>
    <name evidence="1" type="ORF">EZM97_13365</name>
</gene>
<dbReference type="EMBL" id="SJTG01000002">
    <property type="protein sequence ID" value="TCI09930.1"/>
    <property type="molecule type" value="Genomic_DNA"/>
</dbReference>
<comment type="caution">
    <text evidence="1">The sequence shown here is derived from an EMBL/GenBank/DDBJ whole genome shotgun (WGS) entry which is preliminary data.</text>
</comment>
<evidence type="ECO:0000313" key="2">
    <source>
        <dbReference type="Proteomes" id="UP000291822"/>
    </source>
</evidence>
<dbReference type="Proteomes" id="UP000291822">
    <property type="component" value="Unassembled WGS sequence"/>
</dbReference>
<dbReference type="AlphaFoldDB" id="A0A4R0YUF3"/>
<protein>
    <recommendedName>
        <fullName evidence="3">Helix-turn-helix domain-containing protein</fullName>
    </recommendedName>
</protein>
<sequence>MSFLSLPHFVLDSPEFGELSGNELRMLLELARQYRGGNNGDFSATREQLRQRNWPSHQTIDVALRRLEVKGWIVKTRQGGKRIGCTLYAITIWPVDACGGKHHWPTERKASHRWKNKSTGPIPIIGKPDYQAHERIRAHNSGHFHAQSYPK</sequence>
<evidence type="ECO:0008006" key="3">
    <source>
        <dbReference type="Google" id="ProtNLM"/>
    </source>
</evidence>
<keyword evidence="2" id="KW-1185">Reference proteome</keyword>
<organism evidence="1 2">
    <name type="scientific">Dyella soli</name>
    <dbReference type="NCBI Taxonomy" id="522319"/>
    <lineage>
        <taxon>Bacteria</taxon>
        <taxon>Pseudomonadati</taxon>
        <taxon>Pseudomonadota</taxon>
        <taxon>Gammaproteobacteria</taxon>
        <taxon>Lysobacterales</taxon>
        <taxon>Rhodanobacteraceae</taxon>
        <taxon>Dyella</taxon>
    </lineage>
</organism>